<dbReference type="GeneID" id="92969749"/>
<evidence type="ECO:0000313" key="1">
    <source>
        <dbReference type="EMBL" id="BCE28257.1"/>
    </source>
</evidence>
<dbReference type="InterPro" id="IPR014942">
    <property type="entry name" value="AbiEii"/>
</dbReference>
<evidence type="ECO:0000313" key="4">
    <source>
        <dbReference type="EMBL" id="BCE80588.1"/>
    </source>
</evidence>
<evidence type="ECO:0008006" key="5">
    <source>
        <dbReference type="Google" id="ProtNLM"/>
    </source>
</evidence>
<name>A0A809XLD7_9BRAD</name>
<dbReference type="Pfam" id="PF08843">
    <property type="entry name" value="AbiEii"/>
    <property type="match status" value="1"/>
</dbReference>
<reference evidence="4" key="4">
    <citation type="submission" date="2020-05" db="EMBL/GenBank/DDBJ databases">
        <title>Complete genome sequence of Bradyrhizobium diazoefficiens XF9 isolated from soybean nodule.</title>
        <authorList>
            <person name="Noda R."/>
            <person name="Kakizaki K."/>
            <person name="Minamisawa K."/>
        </authorList>
    </citation>
    <scope>NUCLEOTIDE SEQUENCE</scope>
    <source>
        <strain evidence="4">XF9</strain>
    </source>
</reference>
<dbReference type="AlphaFoldDB" id="A0A809XLD7"/>
<reference evidence="3" key="3">
    <citation type="submission" date="2020-05" db="EMBL/GenBank/DDBJ databases">
        <title>Complete genome sequence of Bradyrhizobium diazoefficiens XF8 isolated from soybean nodule.</title>
        <authorList>
            <person name="Noda R."/>
            <person name="Kakizaki K."/>
            <person name="Minamisawa K."/>
        </authorList>
    </citation>
    <scope>NUCLEOTIDE SEQUENCE</scope>
    <source>
        <strain evidence="3">XF8</strain>
    </source>
</reference>
<dbReference type="RefSeq" id="WP_369427631.1">
    <property type="nucleotide sequence ID" value="NZ_CP126000.1"/>
</dbReference>
<sequence>MIDIAFGDAIEPGVQETDLPVLLDFPAPKLRSYPRETVIAEKFQAMVALGLANSRLKDFYDVWVLIRSYKFDDDALARAIKATFTCRKTEIPTALPDAFTAAFTEDAGKKDQWAAFTKQVAVDPAR</sequence>
<organism evidence="1">
    <name type="scientific">Bradyrhizobium diazoefficiens</name>
    <dbReference type="NCBI Taxonomy" id="1355477"/>
    <lineage>
        <taxon>Bacteria</taxon>
        <taxon>Pseudomonadati</taxon>
        <taxon>Pseudomonadota</taxon>
        <taxon>Alphaproteobacteria</taxon>
        <taxon>Hyphomicrobiales</taxon>
        <taxon>Nitrobacteraceae</taxon>
        <taxon>Bradyrhizobium</taxon>
    </lineage>
</organism>
<dbReference type="EMBL" id="AP023092">
    <property type="protein sequence ID" value="BCE28257.1"/>
    <property type="molecule type" value="Genomic_DNA"/>
</dbReference>
<gene>
    <name evidence="1" type="ORF">XF2B_20260</name>
    <name evidence="2" type="ORF">XF3B_20200</name>
    <name evidence="3" type="ORF">XF8B_19650</name>
    <name evidence="4" type="ORF">XF9B_20090</name>
</gene>
<dbReference type="EMBL" id="AP023097">
    <property type="protein sequence ID" value="BCE71854.1"/>
    <property type="molecule type" value="Genomic_DNA"/>
</dbReference>
<reference evidence="2" key="2">
    <citation type="submission" date="2020-05" db="EMBL/GenBank/DDBJ databases">
        <title>Complete genome sequence of Bradyrhizobium diazoefficiens XF3 isolated from soybean nodule.</title>
        <authorList>
            <person name="Noda R."/>
            <person name="Kakizaki K."/>
            <person name="Minamisawa K."/>
        </authorList>
    </citation>
    <scope>NUCLEOTIDE SEQUENCE</scope>
    <source>
        <strain evidence="2">XF3</strain>
    </source>
</reference>
<accession>A0A809XLD7</accession>
<dbReference type="EMBL" id="AP023098">
    <property type="protein sequence ID" value="BCE80588.1"/>
    <property type="molecule type" value="Genomic_DNA"/>
</dbReference>
<evidence type="ECO:0000313" key="2">
    <source>
        <dbReference type="EMBL" id="BCE36989.1"/>
    </source>
</evidence>
<evidence type="ECO:0000313" key="3">
    <source>
        <dbReference type="EMBL" id="BCE71854.1"/>
    </source>
</evidence>
<dbReference type="EMBL" id="AP023093">
    <property type="protein sequence ID" value="BCE36989.1"/>
    <property type="molecule type" value="Genomic_DNA"/>
</dbReference>
<reference evidence="1" key="1">
    <citation type="submission" date="2020-05" db="EMBL/GenBank/DDBJ databases">
        <title>Complete genome sequence of Bradyrhizobium diazoefficiens XF2 isolated from soybean nodule.</title>
        <authorList>
            <person name="Noda R."/>
            <person name="Kakizaki K."/>
            <person name="Minamisawa K."/>
        </authorList>
    </citation>
    <scope>NUCLEOTIDE SEQUENCE</scope>
    <source>
        <strain evidence="1">XF2</strain>
    </source>
</reference>
<protein>
    <recommendedName>
        <fullName evidence="5">Nucleotidyl transferase AbiEii/AbiGii toxin family protein</fullName>
    </recommendedName>
</protein>
<proteinExistence type="predicted"/>